<dbReference type="InterPro" id="IPR000276">
    <property type="entry name" value="GPCR_Rhodpsn"/>
</dbReference>
<evidence type="ECO:0000256" key="6">
    <source>
        <dbReference type="SAM" id="Phobius"/>
    </source>
</evidence>
<dbReference type="EMBL" id="CAJOBB010001465">
    <property type="protein sequence ID" value="CAF3860996.1"/>
    <property type="molecule type" value="Genomic_DNA"/>
</dbReference>
<dbReference type="InterPro" id="IPR017452">
    <property type="entry name" value="GPCR_Rhodpsn_7TM"/>
</dbReference>
<feature type="transmembrane region" description="Helical" evidence="6">
    <location>
        <begin position="633"/>
        <end position="652"/>
    </location>
</feature>
<dbReference type="InterPro" id="IPR023210">
    <property type="entry name" value="NADP_OxRdtase_dom"/>
</dbReference>
<dbReference type="InterPro" id="IPR050791">
    <property type="entry name" value="Aldo-Keto_reductase"/>
</dbReference>
<comment type="caution">
    <text evidence="8">The sequence shown here is derived from an EMBL/GenBank/DDBJ whole genome shotgun (WGS) entry which is preliminary data.</text>
</comment>
<dbReference type="GO" id="GO:0016020">
    <property type="term" value="C:membrane"/>
    <property type="evidence" value="ECO:0007669"/>
    <property type="project" value="UniProtKB-SubCell"/>
</dbReference>
<evidence type="ECO:0000256" key="2">
    <source>
        <dbReference type="ARBA" id="ARBA00022692"/>
    </source>
</evidence>
<dbReference type="Gene3D" id="1.20.1070.10">
    <property type="entry name" value="Rhodopsin 7-helix transmembrane proteins"/>
    <property type="match status" value="1"/>
</dbReference>
<accession>A0A819F5U6</accession>
<evidence type="ECO:0000256" key="5">
    <source>
        <dbReference type="ARBA" id="ARBA00023136"/>
    </source>
</evidence>
<comment type="subcellular location">
    <subcellularLocation>
        <location evidence="1">Membrane</location>
    </subcellularLocation>
</comment>
<sequence length="669" mass="76423">MAKIPTRQLGKNGPQISAIGFGLMTIAGNNPEKPATDEEQFKILDRAIELGCTYFDTADIYDDNEDILGKYFKKYPHQREKVFLATKFACSMTSDEESGTNRGDAQYVREASEKSLKRLGLDYVDLYYVHRIDKTVPIEETVGAMKELIDAGKIKYIGLSECSSDTLRRAYAVHPIACVQIEYSPFSLDIERDEIGLLKTCRELGVAIVCYSPLGRGMLTGQYKSQDDFEDNDYRRMFPRFSKENFPKNLQLVDQIAAIAKTKDCTPGQLTLAWILAQGDDFIPIPGTSKIKRLEENVAAVQIKLSKEEIEEIRQACKNADVVGERYPVEWIDELYSDSAPKQTISNATTNEKNSSVNRIVQMDLSTISYYLYLYFLPMIIVFGIIGNILSIFIFTRPSLYRSCSIYFLASSINGLVILIFGTLIQWLTLIFPILNATRTSLNYCRFQTFVLYVIYNLAPYFTACITIDRFCSSSANAKIRRLSSHARTAYIVIPVIILMTSVAYIHITIRFTIINSSCRPESDFYSHFFPFFTTAYYFLAIFTIITFGLGTSYNIRSQNRKVHSMISTVTRTASERRHARGDTQLLFMLLIHVICYAFLALPYHLALIIAAIKPILTTNVIFKFVQQMTFLTLNLSQAINFYIFTLTAHMYRKELKNLINRLKFQCWK</sequence>
<dbReference type="Gene3D" id="3.20.20.100">
    <property type="entry name" value="NADP-dependent oxidoreductase domain"/>
    <property type="match status" value="1"/>
</dbReference>
<feature type="transmembrane region" description="Helical" evidence="6">
    <location>
        <begin position="489"/>
        <end position="515"/>
    </location>
</feature>
<evidence type="ECO:0000256" key="1">
    <source>
        <dbReference type="ARBA" id="ARBA00004370"/>
    </source>
</evidence>
<evidence type="ECO:0000313" key="9">
    <source>
        <dbReference type="Proteomes" id="UP000663868"/>
    </source>
</evidence>
<dbReference type="InterPro" id="IPR036812">
    <property type="entry name" value="NAD(P)_OxRdtase_dom_sf"/>
</dbReference>
<evidence type="ECO:0000313" key="8">
    <source>
        <dbReference type="EMBL" id="CAF3860996.1"/>
    </source>
</evidence>
<dbReference type="Pfam" id="PF00248">
    <property type="entry name" value="Aldo_ket_red"/>
    <property type="match status" value="1"/>
</dbReference>
<dbReference type="PANTHER" id="PTHR43625:SF40">
    <property type="entry name" value="ALDO-KETO REDUCTASE YAKC [NADP(+)]"/>
    <property type="match status" value="1"/>
</dbReference>
<evidence type="ECO:0000259" key="7">
    <source>
        <dbReference type="PROSITE" id="PS50262"/>
    </source>
</evidence>
<keyword evidence="4" id="KW-0560">Oxidoreductase</keyword>
<evidence type="ECO:0000256" key="4">
    <source>
        <dbReference type="ARBA" id="ARBA00023002"/>
    </source>
</evidence>
<dbReference type="SUPFAM" id="SSF81321">
    <property type="entry name" value="Family A G protein-coupled receptor-like"/>
    <property type="match status" value="1"/>
</dbReference>
<feature type="transmembrane region" description="Helical" evidence="6">
    <location>
        <begin position="450"/>
        <end position="468"/>
    </location>
</feature>
<keyword evidence="2 6" id="KW-0812">Transmembrane</keyword>
<feature type="transmembrane region" description="Helical" evidence="6">
    <location>
        <begin position="535"/>
        <end position="556"/>
    </location>
</feature>
<protein>
    <recommendedName>
        <fullName evidence="7">G-protein coupled receptors family 1 profile domain-containing protein</fullName>
    </recommendedName>
</protein>
<dbReference type="PANTHER" id="PTHR43625">
    <property type="entry name" value="AFLATOXIN B1 ALDEHYDE REDUCTASE"/>
    <property type="match status" value="1"/>
</dbReference>
<dbReference type="AlphaFoldDB" id="A0A819F5U6"/>
<organism evidence="8 9">
    <name type="scientific">Adineta steineri</name>
    <dbReference type="NCBI Taxonomy" id="433720"/>
    <lineage>
        <taxon>Eukaryota</taxon>
        <taxon>Metazoa</taxon>
        <taxon>Spiralia</taxon>
        <taxon>Gnathifera</taxon>
        <taxon>Rotifera</taxon>
        <taxon>Eurotatoria</taxon>
        <taxon>Bdelloidea</taxon>
        <taxon>Adinetida</taxon>
        <taxon>Adinetidae</taxon>
        <taxon>Adineta</taxon>
    </lineage>
</organism>
<keyword evidence="5 6" id="KW-0472">Membrane</keyword>
<dbReference type="GO" id="GO:0016491">
    <property type="term" value="F:oxidoreductase activity"/>
    <property type="evidence" value="ECO:0007669"/>
    <property type="project" value="UniProtKB-KW"/>
</dbReference>
<dbReference type="Proteomes" id="UP000663868">
    <property type="component" value="Unassembled WGS sequence"/>
</dbReference>
<dbReference type="SUPFAM" id="SSF51430">
    <property type="entry name" value="NAD(P)-linked oxidoreductase"/>
    <property type="match status" value="1"/>
</dbReference>
<feature type="transmembrane region" description="Helical" evidence="6">
    <location>
        <begin position="586"/>
        <end position="613"/>
    </location>
</feature>
<reference evidence="8" key="1">
    <citation type="submission" date="2021-02" db="EMBL/GenBank/DDBJ databases">
        <authorList>
            <person name="Nowell W R."/>
        </authorList>
    </citation>
    <scope>NUCLEOTIDE SEQUENCE</scope>
</reference>
<proteinExistence type="predicted"/>
<dbReference type="PROSITE" id="PS50262">
    <property type="entry name" value="G_PROTEIN_RECEP_F1_2"/>
    <property type="match status" value="1"/>
</dbReference>
<feature type="transmembrane region" description="Helical" evidence="6">
    <location>
        <begin position="370"/>
        <end position="395"/>
    </location>
</feature>
<feature type="transmembrane region" description="Helical" evidence="6">
    <location>
        <begin position="407"/>
        <end position="430"/>
    </location>
</feature>
<evidence type="ECO:0000256" key="3">
    <source>
        <dbReference type="ARBA" id="ARBA00022989"/>
    </source>
</evidence>
<gene>
    <name evidence="8" type="ORF">KXQ929_LOCUS20652</name>
</gene>
<dbReference type="GO" id="GO:0005737">
    <property type="term" value="C:cytoplasm"/>
    <property type="evidence" value="ECO:0007669"/>
    <property type="project" value="TreeGrafter"/>
</dbReference>
<keyword evidence="3 6" id="KW-1133">Transmembrane helix</keyword>
<dbReference type="Pfam" id="PF00001">
    <property type="entry name" value="7tm_1"/>
    <property type="match status" value="1"/>
</dbReference>
<name>A0A819F5U6_9BILA</name>
<feature type="domain" description="G-protein coupled receptors family 1 profile" evidence="7">
    <location>
        <begin position="387"/>
        <end position="645"/>
    </location>
</feature>
<dbReference type="GO" id="GO:0004930">
    <property type="term" value="F:G protein-coupled receptor activity"/>
    <property type="evidence" value="ECO:0007669"/>
    <property type="project" value="InterPro"/>
</dbReference>